<accession>W7QT34</accession>
<dbReference type="EMBL" id="ARZY01000043">
    <property type="protein sequence ID" value="EWH08565.1"/>
    <property type="molecule type" value="Genomic_DNA"/>
</dbReference>
<dbReference type="AlphaFoldDB" id="W7QT34"/>
<protein>
    <recommendedName>
        <fullName evidence="3">Lipoprotein</fullName>
    </recommendedName>
</protein>
<gene>
    <name evidence="1" type="ORF">DS2_16854</name>
</gene>
<name>W7QT34_9ALTE</name>
<evidence type="ECO:0008006" key="3">
    <source>
        <dbReference type="Google" id="ProtNLM"/>
    </source>
</evidence>
<dbReference type="RefSeq" id="WP_035016088.1">
    <property type="nucleotide sequence ID" value="NZ_ARZY01000043.1"/>
</dbReference>
<dbReference type="STRING" id="1328313.DS2_16854"/>
<proteinExistence type="predicted"/>
<dbReference type="PROSITE" id="PS51257">
    <property type="entry name" value="PROKAR_LIPOPROTEIN"/>
    <property type="match status" value="1"/>
</dbReference>
<sequence>MNTNKFTISAISLAAITVLTGCDDDLDYHVDEDQHHVRVFIDDQALSCQPESAIPLTQSALTLAEKSIEMHCSQKGHDGFSYTESCGSDTGSINIFTIHMGDLAEAENLGFSRVAELDNPQLDKLCEYKVISDHKKYHLLDQVKDAIDAWETLDSDHYEFKFDQNFADCPNVAAPPTMRITVEDDVITQVYNMDTQAFVNDISGFNTVSELLDAFKLQIWMSPKSAGLSSAEPYKMPEYNDNGVPLSYYYDQGTTACDAPNIVLSDFTDLSGS</sequence>
<evidence type="ECO:0000313" key="1">
    <source>
        <dbReference type="EMBL" id="EWH08565.1"/>
    </source>
</evidence>
<dbReference type="Proteomes" id="UP000019276">
    <property type="component" value="Unassembled WGS sequence"/>
</dbReference>
<dbReference type="eggNOG" id="ENOG5030Q5T">
    <property type="taxonomic scope" value="Bacteria"/>
</dbReference>
<reference evidence="1 2" key="1">
    <citation type="journal article" date="2014" name="Genome Announc.">
        <title>Draft Genome Sequence of the Agar-Degrading Bacterium Catenovulum sp. Strain DS-2, Isolated from Intestines of Haliotis diversicolor.</title>
        <authorList>
            <person name="Shan D."/>
            <person name="Li X."/>
            <person name="Gu Z."/>
            <person name="Wei G."/>
            <person name="Gao Z."/>
            <person name="Shao Z."/>
        </authorList>
    </citation>
    <scope>NUCLEOTIDE SEQUENCE [LARGE SCALE GENOMIC DNA]</scope>
    <source>
        <strain evidence="1 2">DS-2</strain>
    </source>
</reference>
<organism evidence="1 2">
    <name type="scientific">Catenovulum agarivorans DS-2</name>
    <dbReference type="NCBI Taxonomy" id="1328313"/>
    <lineage>
        <taxon>Bacteria</taxon>
        <taxon>Pseudomonadati</taxon>
        <taxon>Pseudomonadota</taxon>
        <taxon>Gammaproteobacteria</taxon>
        <taxon>Alteromonadales</taxon>
        <taxon>Alteromonadaceae</taxon>
        <taxon>Catenovulum</taxon>
    </lineage>
</organism>
<dbReference type="OrthoDB" id="6695641at2"/>
<evidence type="ECO:0000313" key="2">
    <source>
        <dbReference type="Proteomes" id="UP000019276"/>
    </source>
</evidence>
<comment type="caution">
    <text evidence="1">The sequence shown here is derived from an EMBL/GenBank/DDBJ whole genome shotgun (WGS) entry which is preliminary data.</text>
</comment>
<keyword evidence="2" id="KW-1185">Reference proteome</keyword>